<evidence type="ECO:0000256" key="4">
    <source>
        <dbReference type="ARBA" id="ARBA00022532"/>
    </source>
</evidence>
<keyword evidence="11" id="KW-1185">Reference proteome</keyword>
<evidence type="ECO:0000256" key="2">
    <source>
        <dbReference type="ARBA" id="ARBA00012636"/>
    </source>
</evidence>
<feature type="domain" description="Malate synthase C-terminal" evidence="9">
    <location>
        <begin position="488"/>
        <end position="557"/>
    </location>
</feature>
<proteinExistence type="inferred from homology"/>
<protein>
    <recommendedName>
        <fullName evidence="2">malate synthase</fullName>
        <ecNumber evidence="2">2.3.3.9</ecNumber>
    </recommendedName>
</protein>
<feature type="active site" description="Proton acceptor" evidence="7">
    <location>
        <position position="196"/>
    </location>
</feature>
<dbReference type="EC" id="2.3.3.9" evidence="2"/>
<dbReference type="RefSeq" id="WP_150874486.1">
    <property type="nucleotide sequence ID" value="NZ_VTWS01000001.1"/>
</dbReference>
<comment type="catalytic activity">
    <reaction evidence="6">
        <text>glyoxylate + acetyl-CoA + H2O = (S)-malate + CoA + H(+)</text>
        <dbReference type="Rhea" id="RHEA:18181"/>
        <dbReference type="ChEBI" id="CHEBI:15377"/>
        <dbReference type="ChEBI" id="CHEBI:15378"/>
        <dbReference type="ChEBI" id="CHEBI:15589"/>
        <dbReference type="ChEBI" id="CHEBI:36655"/>
        <dbReference type="ChEBI" id="CHEBI:57287"/>
        <dbReference type="ChEBI" id="CHEBI:57288"/>
        <dbReference type="EC" id="2.3.3.9"/>
    </reaction>
</comment>
<dbReference type="Gene3D" id="3.20.20.360">
    <property type="entry name" value="Malate synthase, domain 3"/>
    <property type="match status" value="1"/>
</dbReference>
<evidence type="ECO:0000256" key="7">
    <source>
        <dbReference type="PIRSR" id="PIRSR601465-50"/>
    </source>
</evidence>
<name>A0A5N1JJJ3_9BACT</name>
<evidence type="ECO:0000313" key="10">
    <source>
        <dbReference type="EMBL" id="KAA9356324.1"/>
    </source>
</evidence>
<evidence type="ECO:0000256" key="1">
    <source>
        <dbReference type="ARBA" id="ARBA00006394"/>
    </source>
</evidence>
<dbReference type="AlphaFoldDB" id="A0A5N1JJJ3"/>
<dbReference type="GO" id="GO:0006099">
    <property type="term" value="P:tricarboxylic acid cycle"/>
    <property type="evidence" value="ECO:0007669"/>
    <property type="project" value="UniProtKB-KW"/>
</dbReference>
<evidence type="ECO:0000256" key="5">
    <source>
        <dbReference type="ARBA" id="ARBA00022679"/>
    </source>
</evidence>
<dbReference type="Pfam" id="PF20659">
    <property type="entry name" value="MS_C"/>
    <property type="match status" value="1"/>
</dbReference>
<dbReference type="InterPro" id="IPR048355">
    <property type="entry name" value="MS_C"/>
</dbReference>
<dbReference type="InterPro" id="IPR011076">
    <property type="entry name" value="Malate_synth_sf"/>
</dbReference>
<dbReference type="InterPro" id="IPR006252">
    <property type="entry name" value="Malate_synthA"/>
</dbReference>
<evidence type="ECO:0000259" key="9">
    <source>
        <dbReference type="Pfam" id="PF20659"/>
    </source>
</evidence>
<evidence type="ECO:0000256" key="6">
    <source>
        <dbReference type="ARBA" id="ARBA00047918"/>
    </source>
</evidence>
<gene>
    <name evidence="10" type="ORF">F0P93_00785</name>
</gene>
<dbReference type="GO" id="GO:0004474">
    <property type="term" value="F:malate synthase activity"/>
    <property type="evidence" value="ECO:0007669"/>
    <property type="project" value="UniProtKB-EC"/>
</dbReference>
<feature type="active site" description="Proton donor" evidence="7">
    <location>
        <position position="494"/>
    </location>
</feature>
<dbReference type="Gene3D" id="1.20.1220.12">
    <property type="entry name" value="Malate synthase, domain III"/>
    <property type="match status" value="1"/>
</dbReference>
<keyword evidence="4" id="KW-0816">Tricarboxylic acid cycle</keyword>
<dbReference type="SUPFAM" id="SSF51645">
    <property type="entry name" value="Malate synthase G"/>
    <property type="match status" value="1"/>
</dbReference>
<organism evidence="10 11">
    <name type="scientific">Larkinella humicola</name>
    <dbReference type="NCBI Taxonomy" id="2607654"/>
    <lineage>
        <taxon>Bacteria</taxon>
        <taxon>Pseudomonadati</taxon>
        <taxon>Bacteroidota</taxon>
        <taxon>Cytophagia</taxon>
        <taxon>Cytophagales</taxon>
        <taxon>Spirosomataceae</taxon>
        <taxon>Larkinella</taxon>
    </lineage>
</organism>
<reference evidence="10 11" key="1">
    <citation type="submission" date="2019-09" db="EMBL/GenBank/DDBJ databases">
        <title>Genome Sequence of Larkinella sp MA1.</title>
        <authorList>
            <person name="Srinivasan S."/>
        </authorList>
    </citation>
    <scope>NUCLEOTIDE SEQUENCE [LARGE SCALE GENOMIC DNA]</scope>
    <source>
        <strain evidence="10 11">MA1</strain>
    </source>
</reference>
<dbReference type="PANTHER" id="PTHR42902">
    <property type="entry name" value="MALATE SYNTHASE"/>
    <property type="match status" value="1"/>
</dbReference>
<dbReference type="GO" id="GO:0005737">
    <property type="term" value="C:cytoplasm"/>
    <property type="evidence" value="ECO:0007669"/>
    <property type="project" value="TreeGrafter"/>
</dbReference>
<dbReference type="PANTHER" id="PTHR42902:SF1">
    <property type="entry name" value="MALATE SYNTHASE 1-RELATED"/>
    <property type="match status" value="1"/>
</dbReference>
<comment type="caution">
    <text evidence="10">The sequence shown here is derived from an EMBL/GenBank/DDBJ whole genome shotgun (WGS) entry which is preliminary data.</text>
</comment>
<dbReference type="Proteomes" id="UP000326344">
    <property type="component" value="Unassembled WGS sequence"/>
</dbReference>
<dbReference type="InterPro" id="IPR001465">
    <property type="entry name" value="Malate_synthase_TIM"/>
</dbReference>
<dbReference type="GO" id="GO:0006097">
    <property type="term" value="P:glyoxylate cycle"/>
    <property type="evidence" value="ECO:0007669"/>
    <property type="project" value="UniProtKB-KW"/>
</dbReference>
<dbReference type="InterPro" id="IPR044856">
    <property type="entry name" value="Malate_synth_C_sf"/>
</dbReference>
<feature type="domain" description="Malate synthase TIM barrel" evidence="8">
    <location>
        <begin position="194"/>
        <end position="425"/>
    </location>
</feature>
<evidence type="ECO:0000256" key="3">
    <source>
        <dbReference type="ARBA" id="ARBA00022435"/>
    </source>
</evidence>
<sequence>MTLIIRDNLQETYTDVYTDEALAALSALAPFNQRIKTAMTDRLKRRADRQKTKTRITFLDPESLIPGTAITVQDARDGHFEGSVIPADLQRQWIQGTGPAAKPNAPVENSIRNVAYALLSGADGWMFDGEDALGQITTMSLDNQRNLKLAIHKDPVFLKVAEQVAQEMNRWSNSFLGREMITDWETQLNFTTKIFRARGLHLDDRHIRDADGTALAASIVDATLYVVNNYQALQKAGSSIVLYLPKIQTAGEAAVWNDLLDALESQIGLPAGTIKVYVLVEQLEATHQLMEIRAALGKHFVGYNTGRWDYINSVSDAMAWDKTFINPNIEAITMTYGYMRNYEDRVRRAVNTPDLHGNFALWQGGMEPNIPVGSEAGVAASMEKAVAGAGREQREGASGKWVAHWKMVHIVRPVWEKVGEANQLGRAFPRLTYTQADADGLILIEPAPTDIRGARNLVSVALQYGNAFGQGMQAAALKPADFFGNDDILYLMEDMATGEIRLSILWEWIHKGAVLTDDDPETGTQAGAFFSEELYQKLVAEEYEKLLKAASKDVYESSKTTTLPIALEIANVYTLSAVKPPWFIDLLNINLNNLDLDVAKKRILLYMNTLVQDGKRITENLDFVATSPYV</sequence>
<comment type="similarity">
    <text evidence="1">Belongs to the malate synthase family.</text>
</comment>
<dbReference type="InterPro" id="IPR046363">
    <property type="entry name" value="MS_N_TIM-barrel_dom"/>
</dbReference>
<keyword evidence="5" id="KW-0808">Transferase</keyword>
<dbReference type="EMBL" id="VTWS01000001">
    <property type="protein sequence ID" value="KAA9356324.1"/>
    <property type="molecule type" value="Genomic_DNA"/>
</dbReference>
<dbReference type="Pfam" id="PF01274">
    <property type="entry name" value="MS_TIM-barrel"/>
    <property type="match status" value="1"/>
</dbReference>
<accession>A0A5N1JJJ3</accession>
<evidence type="ECO:0000259" key="8">
    <source>
        <dbReference type="Pfam" id="PF01274"/>
    </source>
</evidence>
<evidence type="ECO:0000313" key="11">
    <source>
        <dbReference type="Proteomes" id="UP000326344"/>
    </source>
</evidence>
<keyword evidence="3" id="KW-0329">Glyoxylate bypass</keyword>